<dbReference type="InterPro" id="IPR027961">
    <property type="entry name" value="DUF4442"/>
</dbReference>
<organism evidence="1 2">
    <name type="scientific">Pedobacter psychrophilus</name>
    <dbReference type="NCBI Taxonomy" id="1826909"/>
    <lineage>
        <taxon>Bacteria</taxon>
        <taxon>Pseudomonadati</taxon>
        <taxon>Bacteroidota</taxon>
        <taxon>Sphingobacteriia</taxon>
        <taxon>Sphingobacteriales</taxon>
        <taxon>Sphingobacteriaceae</taxon>
        <taxon>Pedobacter</taxon>
    </lineage>
</organism>
<dbReference type="OrthoDB" id="9814774at2"/>
<protein>
    <submittedName>
        <fullName evidence="1">DUF4442 domain-containing protein</fullName>
    </submittedName>
</protein>
<evidence type="ECO:0000313" key="2">
    <source>
        <dbReference type="Proteomes" id="UP000078459"/>
    </source>
</evidence>
<reference evidence="1 2" key="1">
    <citation type="submission" date="2016-04" db="EMBL/GenBank/DDBJ databases">
        <authorList>
            <person name="Evans L.H."/>
            <person name="Alamgir A."/>
            <person name="Owens N."/>
            <person name="Weber N.D."/>
            <person name="Virtaneva K."/>
            <person name="Barbian K."/>
            <person name="Babar A."/>
            <person name="Rosenke K."/>
        </authorList>
    </citation>
    <scope>NUCLEOTIDE SEQUENCE [LARGE SCALE GENOMIC DNA]</scope>
    <source>
        <strain evidence="1 2">CCM 8644</strain>
    </source>
</reference>
<keyword evidence="2" id="KW-1185">Reference proteome</keyword>
<dbReference type="InterPro" id="IPR029069">
    <property type="entry name" value="HotDog_dom_sf"/>
</dbReference>
<gene>
    <name evidence="1" type="ORF">A5893_14830</name>
</gene>
<name>A0A179DAM0_9SPHI</name>
<sequence length="161" mass="18823">MKVSANTLKWMMRFYPPLFFQRIWVKKFAEDFTSVEVKINKSLLNINYNKSIFGGTIFSASDPFYALLFDQILRLHGFKTRVWLKSASIQYLKPGHGDLYFKISIQPDEIEEALKTLKAGEKFIKAYPIEIFNKKGELCALVSNEVYVRNRYQGEQNKVAY</sequence>
<dbReference type="EMBL" id="LWHJ01000031">
    <property type="protein sequence ID" value="OAQ38077.1"/>
    <property type="molecule type" value="Genomic_DNA"/>
</dbReference>
<proteinExistence type="predicted"/>
<dbReference type="RefSeq" id="WP_068823471.1">
    <property type="nucleotide sequence ID" value="NZ_LWHJ01000031.1"/>
</dbReference>
<reference evidence="1 2" key="2">
    <citation type="submission" date="2016-06" db="EMBL/GenBank/DDBJ databases">
        <title>Pedobacter psychrophilus sp. nov., isolated from Antarctic fragmentary rock.</title>
        <authorList>
            <person name="Svec P."/>
        </authorList>
    </citation>
    <scope>NUCLEOTIDE SEQUENCE [LARGE SCALE GENOMIC DNA]</scope>
    <source>
        <strain evidence="1 2">CCM 8644</strain>
    </source>
</reference>
<dbReference type="Pfam" id="PF14539">
    <property type="entry name" value="DUF4442"/>
    <property type="match status" value="1"/>
</dbReference>
<dbReference type="STRING" id="1826909.A5893_14830"/>
<comment type="caution">
    <text evidence="1">The sequence shown here is derived from an EMBL/GenBank/DDBJ whole genome shotgun (WGS) entry which is preliminary data.</text>
</comment>
<dbReference type="Gene3D" id="3.10.129.10">
    <property type="entry name" value="Hotdog Thioesterase"/>
    <property type="match status" value="1"/>
</dbReference>
<dbReference type="SUPFAM" id="SSF54637">
    <property type="entry name" value="Thioesterase/thiol ester dehydrase-isomerase"/>
    <property type="match status" value="1"/>
</dbReference>
<dbReference type="Proteomes" id="UP000078459">
    <property type="component" value="Unassembled WGS sequence"/>
</dbReference>
<dbReference type="AlphaFoldDB" id="A0A179DAM0"/>
<accession>A0A179DAM0</accession>
<evidence type="ECO:0000313" key="1">
    <source>
        <dbReference type="EMBL" id="OAQ38077.1"/>
    </source>
</evidence>